<organism evidence="3 4">
    <name type="scientific">Paucilactobacillus nenjiangensis</name>
    <dbReference type="NCBI Taxonomy" id="1296540"/>
    <lineage>
        <taxon>Bacteria</taxon>
        <taxon>Bacillati</taxon>
        <taxon>Bacillota</taxon>
        <taxon>Bacilli</taxon>
        <taxon>Lactobacillales</taxon>
        <taxon>Lactobacillaceae</taxon>
        <taxon>Paucilactobacillus</taxon>
    </lineage>
</organism>
<keyword evidence="4" id="KW-1185">Reference proteome</keyword>
<evidence type="ECO:0000313" key="4">
    <source>
        <dbReference type="Proteomes" id="UP000325295"/>
    </source>
</evidence>
<evidence type="ECO:0000256" key="2">
    <source>
        <dbReference type="HAMAP-Rule" id="MF_01074"/>
    </source>
</evidence>
<dbReference type="OrthoDB" id="9765625at2"/>
<dbReference type="Gene3D" id="3.30.70.1380">
    <property type="entry name" value="Transcriptional regulatory protein pf0864 domain like"/>
    <property type="match status" value="1"/>
</dbReference>
<dbReference type="EMBL" id="CP043939">
    <property type="protein sequence ID" value="QER67526.1"/>
    <property type="molecule type" value="Genomic_DNA"/>
</dbReference>
<dbReference type="Pfam" id="PF01969">
    <property type="entry name" value="Ni_insertion"/>
    <property type="match status" value="1"/>
</dbReference>
<name>A0A5P1X131_9LACO</name>
<accession>A0A5P1X131</accession>
<evidence type="ECO:0000313" key="3">
    <source>
        <dbReference type="EMBL" id="QER67526.1"/>
    </source>
</evidence>
<dbReference type="NCBIfam" id="TIGR00299">
    <property type="entry name" value="nickel pincer cofactor biosynthesis protein LarC"/>
    <property type="match status" value="1"/>
</dbReference>
<keyword evidence="2" id="KW-0456">Lyase</keyword>
<reference evidence="3 4" key="1">
    <citation type="submission" date="2019-09" db="EMBL/GenBank/DDBJ databases">
        <title>Complete Genome Sequence of Lactobacillus nenjiangensis SH-Y15, isolated from sauerkraut.</title>
        <authorList>
            <person name="Yang H."/>
        </authorList>
    </citation>
    <scope>NUCLEOTIDE SEQUENCE [LARGE SCALE GENOMIC DNA]</scope>
    <source>
        <strain evidence="3 4">SH-Y15</strain>
    </source>
</reference>
<keyword evidence="1 2" id="KW-0533">Nickel</keyword>
<dbReference type="RefSeq" id="WP_150204072.1">
    <property type="nucleotide sequence ID" value="NZ_CP043939.1"/>
</dbReference>
<dbReference type="GO" id="GO:0051604">
    <property type="term" value="P:protein maturation"/>
    <property type="evidence" value="ECO:0007669"/>
    <property type="project" value="UniProtKB-UniRule"/>
</dbReference>
<dbReference type="GO" id="GO:0016151">
    <property type="term" value="F:nickel cation binding"/>
    <property type="evidence" value="ECO:0007669"/>
    <property type="project" value="UniProtKB-UniRule"/>
</dbReference>
<dbReference type="AlphaFoldDB" id="A0A5P1X131"/>
<gene>
    <name evidence="2 3" type="primary">larC</name>
    <name evidence="3" type="ORF">F0161_06425</name>
</gene>
<proteinExistence type="inferred from homology"/>
<comment type="similarity">
    <text evidence="2">Belongs to the LarC family.</text>
</comment>
<evidence type="ECO:0000256" key="1">
    <source>
        <dbReference type="ARBA" id="ARBA00022596"/>
    </source>
</evidence>
<comment type="function">
    <text evidence="2">Involved in the biosynthesis of a nickel-pincer cofactor ((SCS)Ni(II) pincer complex). Binds Ni(2+), and functions in nickel delivery to pyridinium-3,5-bisthiocarboxylic acid mononucleotide (P2TMN), to form the mature cofactor. Is thus probably required for the activation of nickel-pincer cofactor-dependent enzymes.</text>
</comment>
<dbReference type="InterPro" id="IPR002822">
    <property type="entry name" value="Ni_insertion"/>
</dbReference>
<dbReference type="GO" id="GO:0016829">
    <property type="term" value="F:lyase activity"/>
    <property type="evidence" value="ECO:0007669"/>
    <property type="project" value="UniProtKB-UniRule"/>
</dbReference>
<comment type="catalytic activity">
    <reaction evidence="2">
        <text>Ni(II)-pyridinium-3,5-bisthiocarboxylate mononucleotide = pyridinium-3,5-bisthiocarboxylate mononucleotide + Ni(2+)</text>
        <dbReference type="Rhea" id="RHEA:54784"/>
        <dbReference type="ChEBI" id="CHEBI:49786"/>
        <dbReference type="ChEBI" id="CHEBI:137372"/>
        <dbReference type="ChEBI" id="CHEBI:137373"/>
        <dbReference type="EC" id="4.99.1.12"/>
    </reaction>
</comment>
<dbReference type="Proteomes" id="UP000325295">
    <property type="component" value="Chromosome"/>
</dbReference>
<dbReference type="PANTHER" id="PTHR36566">
    <property type="entry name" value="NICKEL INSERTION PROTEIN-RELATED"/>
    <property type="match status" value="1"/>
</dbReference>
<dbReference type="PANTHER" id="PTHR36566:SF1">
    <property type="entry name" value="PYRIDINIUM-3,5-BISTHIOCARBOXYLIC ACID MONONUCLEOTIDE NICKEL INSERTION PROTEIN"/>
    <property type="match status" value="1"/>
</dbReference>
<sequence>MKTLYLDAFSGISGDMFIGALLDLGVDFETFKNELSKLKVKGFALSAEVISKCNIYGTNFDVTLDNGEQKDKGYIEERHNHHHGRHLNEILDLIQNSDLNDSIKNHAIAIFMDIGKAEAKVHNVPIDKVHFHEVGALDSIVDIVGACIAIELLDVDKIICSPISDGKGFINVAHGRMPVPVPAVAQMLIDQNIPIEQQNDIHTELLTPTGLGIVKEFVNEFDSFNKNYDIQKIGYGFGKRDTGSFNALRVYVLTNSLSSKTVVSSADEVVSIEANIDDTTGEILGNTMTELMDAGALDVYFTSIQMKKNRPGIKLSVLIEPTDFDKFVYLIFKNSSTIGVRYQTLNRMKMNREFEKVEVRGNFIRVKVLTYKDIRKKTVEFDDCLKVAKQTGRTFEEIYLEAQTKIKDM</sequence>
<dbReference type="HAMAP" id="MF_01074">
    <property type="entry name" value="LarC"/>
    <property type="match status" value="1"/>
</dbReference>
<dbReference type="KEGG" id="lnn:F0161_06425"/>
<dbReference type="EC" id="4.99.1.12" evidence="2"/>
<protein>
    <recommendedName>
        <fullName evidence="2">Pyridinium-3,5-bisthiocarboxylic acid mononucleotide nickel insertion protein</fullName>
        <shortName evidence="2">P2TMN nickel insertion protein</shortName>
        <ecNumber evidence="2">4.99.1.12</ecNumber>
    </recommendedName>
    <alternativeName>
        <fullName evidence="2">Nickel-pincer cofactor biosynthesis protein LarC</fullName>
    </alternativeName>
</protein>